<comment type="caution">
    <text evidence="4">The sequence shown here is derived from an EMBL/GenBank/DDBJ whole genome shotgun (WGS) entry which is preliminary data.</text>
</comment>
<feature type="region of interest" description="Disordered" evidence="2">
    <location>
        <begin position="405"/>
        <end position="455"/>
    </location>
</feature>
<feature type="compositionally biased region" description="Low complexity" evidence="2">
    <location>
        <begin position="433"/>
        <end position="445"/>
    </location>
</feature>
<name>A0ABR2BFH4_9ROSI</name>
<evidence type="ECO:0000256" key="2">
    <source>
        <dbReference type="SAM" id="MobiDB-lite"/>
    </source>
</evidence>
<proteinExistence type="predicted"/>
<reference evidence="4 5" key="1">
    <citation type="journal article" date="2024" name="G3 (Bethesda)">
        <title>Genome assembly of Hibiscus sabdariffa L. provides insights into metabolisms of medicinal natural products.</title>
        <authorList>
            <person name="Kim T."/>
        </authorList>
    </citation>
    <scope>NUCLEOTIDE SEQUENCE [LARGE SCALE GENOMIC DNA]</scope>
    <source>
        <strain evidence="4">TK-2024</strain>
        <tissue evidence="4">Old leaves</tissue>
    </source>
</reference>
<dbReference type="Pfam" id="PF14111">
    <property type="entry name" value="DUF4283"/>
    <property type="match status" value="1"/>
</dbReference>
<dbReference type="InterPro" id="IPR025558">
    <property type="entry name" value="DUF4283"/>
</dbReference>
<dbReference type="InterPro" id="IPR001878">
    <property type="entry name" value="Znf_CCHC"/>
</dbReference>
<evidence type="ECO:0000256" key="1">
    <source>
        <dbReference type="PROSITE-ProRule" id="PRU00047"/>
    </source>
</evidence>
<dbReference type="PANTHER" id="PTHR31286">
    <property type="entry name" value="GLYCINE-RICH CELL WALL STRUCTURAL PROTEIN 1.8-LIKE"/>
    <property type="match status" value="1"/>
</dbReference>
<dbReference type="EMBL" id="JBBPBM010000121">
    <property type="protein sequence ID" value="KAK8505934.1"/>
    <property type="molecule type" value="Genomic_DNA"/>
</dbReference>
<dbReference type="InterPro" id="IPR040256">
    <property type="entry name" value="At4g02000-like"/>
</dbReference>
<dbReference type="Proteomes" id="UP001472677">
    <property type="component" value="Unassembled WGS sequence"/>
</dbReference>
<dbReference type="PROSITE" id="PS50158">
    <property type="entry name" value="ZF_CCHC"/>
    <property type="match status" value="1"/>
</dbReference>
<evidence type="ECO:0000313" key="5">
    <source>
        <dbReference type="Proteomes" id="UP001472677"/>
    </source>
</evidence>
<gene>
    <name evidence="4" type="ORF">V6N12_000087</name>
</gene>
<dbReference type="PANTHER" id="PTHR31286:SF180">
    <property type="entry name" value="OS10G0362600 PROTEIN"/>
    <property type="match status" value="1"/>
</dbReference>
<feature type="domain" description="CCHC-type" evidence="3">
    <location>
        <begin position="209"/>
        <end position="224"/>
    </location>
</feature>
<evidence type="ECO:0000259" key="3">
    <source>
        <dbReference type="PROSITE" id="PS50158"/>
    </source>
</evidence>
<keyword evidence="5" id="KW-1185">Reference proteome</keyword>
<protein>
    <recommendedName>
        <fullName evidence="3">CCHC-type domain-containing protein</fullName>
    </recommendedName>
</protein>
<keyword evidence="1" id="KW-0479">Metal-binding</keyword>
<keyword evidence="1" id="KW-0863">Zinc-finger</keyword>
<dbReference type="InterPro" id="IPR025836">
    <property type="entry name" value="Zn_knuckle_CX2CX4HX4C"/>
</dbReference>
<evidence type="ECO:0000313" key="4">
    <source>
        <dbReference type="EMBL" id="KAK8505934.1"/>
    </source>
</evidence>
<accession>A0ABR2BFH4</accession>
<dbReference type="Pfam" id="PF14392">
    <property type="entry name" value="zf-CCHC_4"/>
    <property type="match status" value="1"/>
</dbReference>
<organism evidence="4 5">
    <name type="scientific">Hibiscus sabdariffa</name>
    <name type="common">roselle</name>
    <dbReference type="NCBI Taxonomy" id="183260"/>
    <lineage>
        <taxon>Eukaryota</taxon>
        <taxon>Viridiplantae</taxon>
        <taxon>Streptophyta</taxon>
        <taxon>Embryophyta</taxon>
        <taxon>Tracheophyta</taxon>
        <taxon>Spermatophyta</taxon>
        <taxon>Magnoliopsida</taxon>
        <taxon>eudicotyledons</taxon>
        <taxon>Gunneridae</taxon>
        <taxon>Pentapetalae</taxon>
        <taxon>rosids</taxon>
        <taxon>malvids</taxon>
        <taxon>Malvales</taxon>
        <taxon>Malvaceae</taxon>
        <taxon>Malvoideae</taxon>
        <taxon>Hibiscus</taxon>
    </lineage>
</organism>
<keyword evidence="1" id="KW-0862">Zinc</keyword>
<sequence length="455" mass="50122">MAPDSLLHQFDDLKFTVEEQDVVFANTTTVVIPEDDPRLSFVGRVITTHEVDGANLICIFRAVWKPTKVLSITELQSNFFLIRLALEEVRSDILKRGPWVFNDDWFAILPLNPLFSIDEYFFTKMVIWVRILRIPIGLMSESLGRSLGACIGSIVGTDMCIIDGNMGEFMRIRVDIDVTKPLRRCVALGGCGTKPRLCPLQYEKLPNFCHRCGLIGHLVIDCPRQPYDPQIKFQYGDWLRANLKASRVGSVQPRGRIRFHEEAGSSTSQSGFSSLGEEHVFDGMGAAVHTGHAPFVYATPIRSFSVPATATSPVGVEESIVVPAEAVADVSNDVLAVDGSGKVHIEHNALLGDERDVYVTKISHEDAAPVTVAPEFDAIEEWLADDNDSEVQVHTDLPVKILAKRSLGGSDPSKSKRARSIPINLTSKDLRISKAGMSSSKNSSAVVDKQPRRGK</sequence>